<keyword evidence="2 8" id="KW-1277">Toxin-antitoxin system</keyword>
<evidence type="ECO:0000256" key="1">
    <source>
        <dbReference type="ARBA" id="ARBA00001946"/>
    </source>
</evidence>
<feature type="domain" description="PIN" evidence="9">
    <location>
        <begin position="1"/>
        <end position="123"/>
    </location>
</feature>
<keyword evidence="8" id="KW-0800">Toxin</keyword>
<evidence type="ECO:0000256" key="3">
    <source>
        <dbReference type="ARBA" id="ARBA00022722"/>
    </source>
</evidence>
<comment type="cofactor">
    <cofactor evidence="1 8">
        <name>Mg(2+)</name>
        <dbReference type="ChEBI" id="CHEBI:18420"/>
    </cofactor>
</comment>
<proteinExistence type="inferred from homology"/>
<dbReference type="SUPFAM" id="SSF88723">
    <property type="entry name" value="PIN domain-like"/>
    <property type="match status" value="1"/>
</dbReference>
<keyword evidence="11" id="KW-1185">Reference proteome</keyword>
<dbReference type="GO" id="GO:0016787">
    <property type="term" value="F:hydrolase activity"/>
    <property type="evidence" value="ECO:0007669"/>
    <property type="project" value="UniProtKB-KW"/>
</dbReference>
<dbReference type="GO" id="GO:0090729">
    <property type="term" value="F:toxin activity"/>
    <property type="evidence" value="ECO:0007669"/>
    <property type="project" value="UniProtKB-KW"/>
</dbReference>
<sequence>MIVDSSAIVAIVLREPGHESLEEKLAEAVAPRIGAPTLVEVGVVLTAKLGGRGRLVLARFLQDNHITTIPFTEEHSEAAIDAFGQFGKGRHPARLNLGDCYSYATATIAREPLLYIGDDFPHTDLPLVELGES</sequence>
<dbReference type="Gene3D" id="3.40.50.1010">
    <property type="entry name" value="5'-nuclease"/>
    <property type="match status" value="1"/>
</dbReference>
<evidence type="ECO:0000313" key="10">
    <source>
        <dbReference type="EMBL" id="PFG50765.1"/>
    </source>
</evidence>
<dbReference type="RefSeq" id="WP_098514435.1">
    <property type="nucleotide sequence ID" value="NZ_JBIAKZ010000027.1"/>
</dbReference>
<dbReference type="GO" id="GO:0000287">
    <property type="term" value="F:magnesium ion binding"/>
    <property type="evidence" value="ECO:0007669"/>
    <property type="project" value="UniProtKB-UniRule"/>
</dbReference>
<dbReference type="PANTHER" id="PTHR33653">
    <property type="entry name" value="RIBONUCLEASE VAPC2"/>
    <property type="match status" value="1"/>
</dbReference>
<name>A0A2A9FK07_9PSEU</name>
<comment type="caution">
    <text evidence="10">The sequence shown here is derived from an EMBL/GenBank/DDBJ whole genome shotgun (WGS) entry which is preliminary data.</text>
</comment>
<dbReference type="EMBL" id="PDJK01000002">
    <property type="protein sequence ID" value="PFG50765.1"/>
    <property type="molecule type" value="Genomic_DNA"/>
</dbReference>
<reference evidence="10 11" key="1">
    <citation type="submission" date="2017-10" db="EMBL/GenBank/DDBJ databases">
        <title>Sequencing the genomes of 1000 actinobacteria strains.</title>
        <authorList>
            <person name="Klenk H.-P."/>
        </authorList>
    </citation>
    <scope>NUCLEOTIDE SEQUENCE [LARGE SCALE GENOMIC DNA]</scope>
    <source>
        <strain evidence="10 11">DSM 46092</strain>
    </source>
</reference>
<protein>
    <recommendedName>
        <fullName evidence="8">Ribonuclease VapC</fullName>
        <shortName evidence="8">RNase VapC</shortName>
        <ecNumber evidence="8">3.1.-.-</ecNumber>
    </recommendedName>
    <alternativeName>
        <fullName evidence="8">Toxin VapC</fullName>
    </alternativeName>
</protein>
<dbReference type="Pfam" id="PF01850">
    <property type="entry name" value="PIN"/>
    <property type="match status" value="1"/>
</dbReference>
<keyword evidence="3 8" id="KW-0540">Nuclease</keyword>
<evidence type="ECO:0000256" key="6">
    <source>
        <dbReference type="ARBA" id="ARBA00022842"/>
    </source>
</evidence>
<dbReference type="InterPro" id="IPR022907">
    <property type="entry name" value="VapC_family"/>
</dbReference>
<evidence type="ECO:0000256" key="4">
    <source>
        <dbReference type="ARBA" id="ARBA00022723"/>
    </source>
</evidence>
<dbReference type="InterPro" id="IPR002716">
    <property type="entry name" value="PIN_dom"/>
</dbReference>
<comment type="function">
    <text evidence="8">Toxic component of a toxin-antitoxin (TA) system. An RNase.</text>
</comment>
<dbReference type="GO" id="GO:0004540">
    <property type="term" value="F:RNA nuclease activity"/>
    <property type="evidence" value="ECO:0007669"/>
    <property type="project" value="InterPro"/>
</dbReference>
<evidence type="ECO:0000256" key="5">
    <source>
        <dbReference type="ARBA" id="ARBA00022801"/>
    </source>
</evidence>
<keyword evidence="4 8" id="KW-0479">Metal-binding</keyword>
<evidence type="ECO:0000259" key="9">
    <source>
        <dbReference type="Pfam" id="PF01850"/>
    </source>
</evidence>
<evidence type="ECO:0000256" key="8">
    <source>
        <dbReference type="HAMAP-Rule" id="MF_00265"/>
    </source>
</evidence>
<evidence type="ECO:0000313" key="11">
    <source>
        <dbReference type="Proteomes" id="UP000243542"/>
    </source>
</evidence>
<dbReference type="CDD" id="cd09871">
    <property type="entry name" value="PIN_MtVapC28-VapC30-like"/>
    <property type="match status" value="1"/>
</dbReference>
<dbReference type="Proteomes" id="UP000243542">
    <property type="component" value="Unassembled WGS sequence"/>
</dbReference>
<feature type="binding site" evidence="8">
    <location>
        <position position="4"/>
    </location>
    <ligand>
        <name>Mg(2+)</name>
        <dbReference type="ChEBI" id="CHEBI:18420"/>
    </ligand>
</feature>
<dbReference type="AlphaFoldDB" id="A0A2A9FK07"/>
<dbReference type="EC" id="3.1.-.-" evidence="8"/>
<keyword evidence="6 8" id="KW-0460">Magnesium</keyword>
<dbReference type="PANTHER" id="PTHR33653:SF1">
    <property type="entry name" value="RIBONUCLEASE VAPC2"/>
    <property type="match status" value="1"/>
</dbReference>
<accession>A0A2A9FK07</accession>
<gene>
    <name evidence="8" type="primary">vapC</name>
    <name evidence="10" type="ORF">ATK36_6016</name>
</gene>
<keyword evidence="5 8" id="KW-0378">Hydrolase</keyword>
<evidence type="ECO:0000256" key="7">
    <source>
        <dbReference type="ARBA" id="ARBA00038093"/>
    </source>
</evidence>
<evidence type="ECO:0000256" key="2">
    <source>
        <dbReference type="ARBA" id="ARBA00022649"/>
    </source>
</evidence>
<dbReference type="HAMAP" id="MF_00265">
    <property type="entry name" value="VapC_Nob1"/>
    <property type="match status" value="1"/>
</dbReference>
<feature type="binding site" evidence="8">
    <location>
        <position position="99"/>
    </location>
    <ligand>
        <name>Mg(2+)</name>
        <dbReference type="ChEBI" id="CHEBI:18420"/>
    </ligand>
</feature>
<dbReference type="InterPro" id="IPR029060">
    <property type="entry name" value="PIN-like_dom_sf"/>
</dbReference>
<comment type="similarity">
    <text evidence="7 8">Belongs to the PINc/VapC protein family.</text>
</comment>
<organism evidence="10 11">
    <name type="scientific">Amycolatopsis sulphurea</name>
    <dbReference type="NCBI Taxonomy" id="76022"/>
    <lineage>
        <taxon>Bacteria</taxon>
        <taxon>Bacillati</taxon>
        <taxon>Actinomycetota</taxon>
        <taxon>Actinomycetes</taxon>
        <taxon>Pseudonocardiales</taxon>
        <taxon>Pseudonocardiaceae</taxon>
        <taxon>Amycolatopsis</taxon>
    </lineage>
</organism>
<dbReference type="InterPro" id="IPR050556">
    <property type="entry name" value="Type_II_TA_system_RNase"/>
</dbReference>